<sequence>MASARPPPARPLDLDLTIVSAKHLKNVNWKTGILKPYCVFWVDPTNRIATKADDSGSTRPVWYEKFTLPLTLPLHESVFALDIFHSIPSETRKPLVGTLRLSLSNLPDRDDISRIRTFELNRPSGRPQGKIRVKIGVRERPPPVFKNYQFLPPPSHYYPSAPPPFYQARDYREYSPAPYPPFLPSPSPSRSSSLPHSPFPGPYNPYSSGYYYSSAPPPPLQPRPACDRTMGGYSGPSAPVDFVQFDQQPTNSGKKELGTALGVGAVAGGLGGLSMGDGEKIEEKRIKIHPVVRDDFSDYRVDY</sequence>
<evidence type="ECO:0000313" key="2">
    <source>
        <dbReference type="Proteomes" id="UP001164539"/>
    </source>
</evidence>
<comment type="caution">
    <text evidence="1">The sequence shown here is derived from an EMBL/GenBank/DDBJ whole genome shotgun (WGS) entry which is preliminary data.</text>
</comment>
<accession>A0ACC1Y9T5</accession>
<evidence type="ECO:0000313" key="1">
    <source>
        <dbReference type="EMBL" id="KAJ4720008.1"/>
    </source>
</evidence>
<keyword evidence="2" id="KW-1185">Reference proteome</keyword>
<organism evidence="1 2">
    <name type="scientific">Melia azedarach</name>
    <name type="common">Chinaberry tree</name>
    <dbReference type="NCBI Taxonomy" id="155640"/>
    <lineage>
        <taxon>Eukaryota</taxon>
        <taxon>Viridiplantae</taxon>
        <taxon>Streptophyta</taxon>
        <taxon>Embryophyta</taxon>
        <taxon>Tracheophyta</taxon>
        <taxon>Spermatophyta</taxon>
        <taxon>Magnoliopsida</taxon>
        <taxon>eudicotyledons</taxon>
        <taxon>Gunneridae</taxon>
        <taxon>Pentapetalae</taxon>
        <taxon>rosids</taxon>
        <taxon>malvids</taxon>
        <taxon>Sapindales</taxon>
        <taxon>Meliaceae</taxon>
        <taxon>Melia</taxon>
    </lineage>
</organism>
<proteinExistence type="predicted"/>
<gene>
    <name evidence="1" type="ORF">OWV82_007906</name>
</gene>
<reference evidence="1 2" key="1">
    <citation type="journal article" date="2023" name="Science">
        <title>Complex scaffold remodeling in plant triterpene biosynthesis.</title>
        <authorList>
            <person name="De La Pena R."/>
            <person name="Hodgson H."/>
            <person name="Liu J.C."/>
            <person name="Stephenson M.J."/>
            <person name="Martin A.C."/>
            <person name="Owen C."/>
            <person name="Harkess A."/>
            <person name="Leebens-Mack J."/>
            <person name="Jimenez L.E."/>
            <person name="Osbourn A."/>
            <person name="Sattely E.S."/>
        </authorList>
    </citation>
    <scope>NUCLEOTIDE SEQUENCE [LARGE SCALE GENOMIC DNA]</scope>
    <source>
        <strain evidence="2">cv. JPN11</strain>
        <tissue evidence="1">Leaf</tissue>
    </source>
</reference>
<protein>
    <submittedName>
        <fullName evidence="1">C2 domain containing protein</fullName>
    </submittedName>
</protein>
<dbReference type="Proteomes" id="UP001164539">
    <property type="component" value="Chromosome 4"/>
</dbReference>
<name>A0ACC1Y9T5_MELAZ</name>
<dbReference type="EMBL" id="CM051397">
    <property type="protein sequence ID" value="KAJ4720008.1"/>
    <property type="molecule type" value="Genomic_DNA"/>
</dbReference>